<dbReference type="InterPro" id="IPR001604">
    <property type="entry name" value="Endo_G_ENPP1-like_dom"/>
</dbReference>
<dbReference type="InterPro" id="IPR044929">
    <property type="entry name" value="DNA/RNA_non-sp_Endonuclease_sf"/>
</dbReference>
<dbReference type="SUPFAM" id="SSF54060">
    <property type="entry name" value="His-Me finger endonucleases"/>
    <property type="match status" value="1"/>
</dbReference>
<keyword evidence="1" id="KW-0420">Kringle</keyword>
<keyword evidence="5" id="KW-1185">Reference proteome</keyword>
<feature type="signal peptide" evidence="2">
    <location>
        <begin position="1"/>
        <end position="19"/>
    </location>
</feature>
<dbReference type="EMBL" id="JAAMOB010000003">
    <property type="protein sequence ID" value="KAF4115074.1"/>
    <property type="molecule type" value="Genomic_DNA"/>
</dbReference>
<feature type="chain" id="PRO_5029863059" description="Kringle domain-containing protein" evidence="2">
    <location>
        <begin position="20"/>
        <end position="599"/>
    </location>
</feature>
<dbReference type="AlphaFoldDB" id="A0A7J6D837"/>
<evidence type="ECO:0000256" key="2">
    <source>
        <dbReference type="SAM" id="SignalP"/>
    </source>
</evidence>
<proteinExistence type="predicted"/>
<comment type="caution">
    <text evidence="4">The sequence shown here is derived from an EMBL/GenBank/DDBJ whole genome shotgun (WGS) entry which is preliminary data.</text>
</comment>
<dbReference type="OrthoDB" id="69221at2759"/>
<organism evidence="4 5">
    <name type="scientific">Onychostoma macrolepis</name>
    <dbReference type="NCBI Taxonomy" id="369639"/>
    <lineage>
        <taxon>Eukaryota</taxon>
        <taxon>Metazoa</taxon>
        <taxon>Chordata</taxon>
        <taxon>Craniata</taxon>
        <taxon>Vertebrata</taxon>
        <taxon>Euteleostomi</taxon>
        <taxon>Actinopterygii</taxon>
        <taxon>Neopterygii</taxon>
        <taxon>Teleostei</taxon>
        <taxon>Ostariophysi</taxon>
        <taxon>Cypriniformes</taxon>
        <taxon>Cyprinidae</taxon>
        <taxon>Acrossocheilinae</taxon>
        <taxon>Onychostoma</taxon>
    </lineage>
</organism>
<dbReference type="InterPro" id="IPR000001">
    <property type="entry name" value="Kringle"/>
</dbReference>
<comment type="caution">
    <text evidence="1">Lacks conserved residue(s) required for the propagation of feature annotation.</text>
</comment>
<dbReference type="GO" id="GO:0003676">
    <property type="term" value="F:nucleic acid binding"/>
    <property type="evidence" value="ECO:0007669"/>
    <property type="project" value="InterPro"/>
</dbReference>
<dbReference type="InterPro" id="IPR020821">
    <property type="entry name" value="ENPP1-3/EXOG-like_nuc-like"/>
</dbReference>
<accession>A0A7J6D837</accession>
<dbReference type="PANTHER" id="PTHR21472:SF21">
    <property type="entry name" value="ENDONUCLEASE DOMAIN-CONTAINING 1 PROTEIN-LIKE-RELATED"/>
    <property type="match status" value="1"/>
</dbReference>
<dbReference type="Gene3D" id="3.40.570.10">
    <property type="entry name" value="Extracellular Endonuclease, subunit A"/>
    <property type="match status" value="1"/>
</dbReference>
<evidence type="ECO:0000313" key="4">
    <source>
        <dbReference type="EMBL" id="KAF4115074.1"/>
    </source>
</evidence>
<dbReference type="InterPro" id="IPR039015">
    <property type="entry name" value="ENDOD1"/>
</dbReference>
<protein>
    <recommendedName>
        <fullName evidence="3">Kringle domain-containing protein</fullName>
    </recommendedName>
</protein>
<sequence length="599" mass="67606">MITLALLTCIVLRAFSIQAKVVDSFDECREFFYKNTEPGGMDQNAKKICQMYEEGGPYHYATLYSVPHRIPLYSAYTLDPDCSSTPGVTCDNKWHVEPQISQHQNPTNHMVLEKDSDENVIKGNQSISSDYNDTGYDRGHLNPNTFQYSEGRMATCTLTNAAPMDACFNSVHWKRWESTLRSFLLQKLVSVHGSATAYIVTGTVPNATERIPQKGTSGDSGRVTVPSHIWTAVCYKHHTDDSESFSFSFMGRNQSAEPGISLMRVSNLNDRLSELYSEQSKTPQLIKIFVDECGENNKLNMIQEMFQKLVNLPVNEGVKMSPDVQNMLGALKRIVSSDSISSKSNVKVRKMTSNLAFDSMHDYYTVTEELKAFSGISCLLTHAKPLDIQDELRKREVSEGSDAVECLLVPEKQKTAADGSPCSSISDSGESCECKTAGDTKPCCSSPCLYHDSLEGYRCYSGQTQIPCSPPYSVITYKGERCMDDYQCATYGCDFYWCWTGSLPHNWDYCSPPLWHSKAKNWKYCHSNHACAKYGSEYKWCYTDDEGNWDYCCTSDDCYSAVNDQTCRSDHLCGYHGYSYLWCYTDDIGNWDYCCKDCH</sequence>
<dbReference type="GO" id="GO:0016787">
    <property type="term" value="F:hydrolase activity"/>
    <property type="evidence" value="ECO:0007669"/>
    <property type="project" value="InterPro"/>
</dbReference>
<evidence type="ECO:0000313" key="5">
    <source>
        <dbReference type="Proteomes" id="UP000579812"/>
    </source>
</evidence>
<dbReference type="Proteomes" id="UP000579812">
    <property type="component" value="Unassembled WGS sequence"/>
</dbReference>
<dbReference type="PANTHER" id="PTHR21472">
    <property type="entry name" value="ENDONUCLEASE DOMAIN-CONTAINING 1 PROTEIN ENDOD1"/>
    <property type="match status" value="1"/>
</dbReference>
<gene>
    <name evidence="4" type="ORF">G5714_002563</name>
</gene>
<keyword evidence="2" id="KW-0732">Signal</keyword>
<name>A0A7J6D837_9TELE</name>
<dbReference type="SMART" id="SM00477">
    <property type="entry name" value="NUC"/>
    <property type="match status" value="1"/>
</dbReference>
<feature type="domain" description="Kringle" evidence="3">
    <location>
        <begin position="499"/>
        <end position="558"/>
    </location>
</feature>
<dbReference type="InterPro" id="IPR044925">
    <property type="entry name" value="His-Me_finger_sf"/>
</dbReference>
<dbReference type="GO" id="GO:0046872">
    <property type="term" value="F:metal ion binding"/>
    <property type="evidence" value="ECO:0007669"/>
    <property type="project" value="InterPro"/>
</dbReference>
<reference evidence="4 5" key="1">
    <citation type="submission" date="2020-04" db="EMBL/GenBank/DDBJ databases">
        <title>Chromosome-level genome assembly of a cyprinid fish Onychostoma macrolepis by integration of Nanopore Sequencing, Bionano and Hi-C technology.</title>
        <authorList>
            <person name="Wang D."/>
        </authorList>
    </citation>
    <scope>NUCLEOTIDE SEQUENCE [LARGE SCALE GENOMIC DNA]</scope>
    <source>
        <strain evidence="4">SWU-2019</strain>
        <tissue evidence="4">Muscle</tissue>
    </source>
</reference>
<evidence type="ECO:0000256" key="1">
    <source>
        <dbReference type="PROSITE-ProRule" id="PRU00121"/>
    </source>
</evidence>
<dbReference type="SMART" id="SM00892">
    <property type="entry name" value="Endonuclease_NS"/>
    <property type="match status" value="1"/>
</dbReference>
<dbReference type="Pfam" id="PF01223">
    <property type="entry name" value="Endonuclease_NS"/>
    <property type="match status" value="1"/>
</dbReference>
<dbReference type="PROSITE" id="PS50070">
    <property type="entry name" value="KRINGLE_2"/>
    <property type="match status" value="1"/>
</dbReference>
<evidence type="ECO:0000259" key="3">
    <source>
        <dbReference type="PROSITE" id="PS50070"/>
    </source>
</evidence>